<keyword evidence="2" id="KW-0067">ATP-binding</keyword>
<evidence type="ECO:0000256" key="1">
    <source>
        <dbReference type="ARBA" id="ARBA00022741"/>
    </source>
</evidence>
<keyword evidence="6" id="KW-1185">Reference proteome</keyword>
<dbReference type="GO" id="GO:0000055">
    <property type="term" value="P:ribosomal large subunit export from nucleus"/>
    <property type="evidence" value="ECO:0007669"/>
    <property type="project" value="TreeGrafter"/>
</dbReference>
<gene>
    <name evidence="5" type="ORF">GH714_019259</name>
</gene>
<evidence type="ECO:0000259" key="4">
    <source>
        <dbReference type="Pfam" id="PF17867"/>
    </source>
</evidence>
<protein>
    <recommendedName>
        <fullName evidence="4">Midasin AAA lid domain-containing protein</fullName>
    </recommendedName>
</protein>
<dbReference type="GO" id="GO:0030687">
    <property type="term" value="C:preribosome, large subunit precursor"/>
    <property type="evidence" value="ECO:0007669"/>
    <property type="project" value="TreeGrafter"/>
</dbReference>
<dbReference type="PANTHER" id="PTHR48103">
    <property type="entry name" value="MIDASIN-RELATED"/>
    <property type="match status" value="1"/>
</dbReference>
<accession>A0A6A6LLL5</accession>
<comment type="caution">
    <text evidence="5">The sequence shown here is derived from an EMBL/GenBank/DDBJ whole genome shotgun (WGS) entry which is preliminary data.</text>
</comment>
<dbReference type="GO" id="GO:0005524">
    <property type="term" value="F:ATP binding"/>
    <property type="evidence" value="ECO:0007669"/>
    <property type="project" value="UniProtKB-KW"/>
</dbReference>
<evidence type="ECO:0000313" key="6">
    <source>
        <dbReference type="Proteomes" id="UP000467840"/>
    </source>
</evidence>
<dbReference type="Proteomes" id="UP000467840">
    <property type="component" value="Chromosome 4"/>
</dbReference>
<feature type="compositionally biased region" description="Basic and acidic residues" evidence="3">
    <location>
        <begin position="2395"/>
        <end position="2405"/>
    </location>
</feature>
<evidence type="ECO:0000313" key="5">
    <source>
        <dbReference type="EMBL" id="KAF2301013.1"/>
    </source>
</evidence>
<feature type="compositionally biased region" description="Acidic residues" evidence="3">
    <location>
        <begin position="2472"/>
        <end position="2486"/>
    </location>
</feature>
<dbReference type="GO" id="GO:0000027">
    <property type="term" value="P:ribosomal large subunit assembly"/>
    <property type="evidence" value="ECO:0007669"/>
    <property type="project" value="TreeGrafter"/>
</dbReference>
<feature type="region of interest" description="Disordered" evidence="3">
    <location>
        <begin position="2395"/>
        <end position="2421"/>
    </location>
</feature>
<name>A0A6A6LLL5_HEVBR</name>
<dbReference type="Pfam" id="PF17867">
    <property type="entry name" value="AAA_lid_7"/>
    <property type="match status" value="1"/>
</dbReference>
<dbReference type="Gene3D" id="3.40.50.300">
    <property type="entry name" value="P-loop containing nucleotide triphosphate hydrolases"/>
    <property type="match status" value="5"/>
</dbReference>
<proteinExistence type="predicted"/>
<dbReference type="InterPro" id="IPR040848">
    <property type="entry name" value="AAA_lid_7"/>
</dbReference>
<sequence>MEEITAHENFLVLATMNPGGDYGKKELSPALRNRFTEIWVSPVSDLDELRHIASKRFSNPEFSYIVDAMINFWQEQYCLTMLCTGSELDWVSREDAALLREKCLSFLVKQLEVDNTTLLKLSTIENYGWGDLGTTADISCSDDMLCDTVFGICPFYIEKGSENCETSGFEFWHQPHEEMHCEYCALCNSQSQYYWKAVRCGKTSLIIALGKYSGHKVVRINLSEQTDLMDLLGSDLPVESDEGMKFAMGLNAILDHRAEVFIPELGLTFKCPSSFRVFACQNPFSQGGGRKGLPRSFLNRFTKVYIDELVEDDYLFISSSLYPSIPRPVLSKLIFFNKRLHEDTMLHHKFAQDGSPWEFNLRDVIRSCEIIQGAPDKLKIDCFLDIIYVQRMRTPTDRKEVLQLYEEVFGIKPSINPYPRVQLNSKYLIVGNTAVKRNSFRPSKLKSSQLTIMPNIRHSLEAALRCVQHQWLCILVGPPSSGKTSLIRLLAELTGNVLNELNLSSATDISELLGCFEQYDAYRNFRSICAQVECYVSEYCSLLLEFSMVTFCERKDSVSNSLNLLVEIIEQLKLDVVNNGLPVSWSRNKLDNTVVTISKLQGYLQRRKFSAKFEWVAGLLVKAIENGEWVLLENANLCNPTVLDRINSLVEPSGSITVNECGIVDGSPVVLHPHPNFRMFLTINPSYGEVSRAMRNRGVEIFMMQPHWLLNEGKSAEFELKDVKRFLVISGVPVGKLVESMAKAHVYARNEGLRFNVQITYLELARWIKLFQQLLLNGSQPVWSLQISWEHTYLSSLGLLRISYQQWNAQVGHDYGYEAQRFKRVLESLQGLEKEILNMLVTSPSYDVLIKLYSKLLDDHMVFWNAFVSSNFEQLLLSWHSIAKDVSKLHDFCPGAVENVLMMGSKHLDKEFHLGSRQSLLWIHGGHPILPSSDKLYHKQQHLLELCELIWPTHKNPYKQVDDDLIELVASSDPELRSLAVQDGACHGFKIGLDGSKVFACHCITSKSDEDDVKVNQQLEDMHQMLLERFGYEKQKLRAKLESDELTVFERNSASCCIFLPEILCLKSGFTSWQEALPLIDSTSFFLDMELLQNLSTIVLVDPRGLQQNSLKMGGYDIPVPAMLAKPVKAASVIHIVQGSCPIKDYFAHSLKLKVASNNIWQSPPTGANLLSILLSVARSLFQQIIHAHKRVFDADKFSAISAIFCSFQKNIITQDEVQNLSVLIASSSDQSLNSVFHLFIEPLLRELYVCCSSTDFHLNIGYAWLRIGGLRFSLLHSCHDMDPAMKYSYKHSQLEEKISLLELEIKVRQECDYLSGWFSSREADEKRVKALQMLQAVQKKLRRKMVFRGNPLKFNALRKECKEFLKLVIFVVDLVSKIEVMELQLVLDQVCNWQESVCSFMKFPRGYILESISSNDINCPVNFWEREINLLEKLVSISTDVNAERRVSVLQLKTALHLNFLVHVVHFVADAQRIDNASFKILDKIFNEFASMWMNMKVQVKSKEGRDTQQYKFRPRAFEIKHLIDVDISTFGKLLANENFSEWQELLSEDECLEKTQTITEYENLEEEWNLMQESVLNNMIQIHNQLFGSTNLALHPGNFSISEADRLLLFANSYSLGAGMIKGLGDLVSSCLDAKLMPEHLLRLCLEHERIFVSSHKSSTNYNFYKDSNASEMAKMVKLLVTLQKRVLSLLNEWEDHPGLQKIIDTVELLLDIPLSTPLAKALLGLRFLLNRAKVLEENGSKFSLSDQLAPIIALVCSWQKMEFDSWPALLNEVQDQYEINASKLWFPLFSVLHHGHAADVSEHEQSIIESLEEFINTSSMGEFRKRLQLLFAFLGQITAGRCLGLKTYSSPWQERNLEILYNVFGYYVQLLPRILEHIEANRRNIEMELKELLKLCRWERAEAFLSADNSKRTRQKLRRLIQKYTDVLQQPAMLFLNQDAVNKGFKIQSLEGPRPLNDISDKNVGLLNAVLNHFTEKYRLTVYPISNNSNWLFIQPSYDVEHLLLTQNRLCYGASTASELQCQPDESVDAEWKTVNEFYFKSMASVQLLQRICLKPHEDITYEQASRSVSFLNHLIVIQQSQRAAAYNFSKNLKYLWESLSALENLYSRCSGTDNRTGNECSISPNQYAVFQCLWKQKGLFDGLVALLVEESLLLRTVESTHSKSCQSNKPLINHVLQFIEKFTPVMQKSKESLDNYLVGRLGVVQTLVQESLDKCLLHRVGNASTGPVRPFVISKKMEQLVYRNFQVIKEFEEHLIDFRKQDLNRSSVIEALLGRLDDVLEKCSLSNGYALSEESSENITSWEYLFKSSMENLNVEELYDNLLKTIICAEKMISCSGCETSPISFRVGACFQHLHALSALILTFGDSLLQDLLAMHKMFTVLQRFGITAKDEGDDASHGRSQDATGTGMGEGSGLNDVSEQMIDEDQLLGTTEKPSEEQDALGEAPNKNDKGIEMEQDFTADTFSVSEDSEEGNDEDGDDGQLESAMGETGADSKVIDEKLWDKEEDETLITQMKSMNLGHQLGTGCKH</sequence>
<dbReference type="SUPFAM" id="SSF52540">
    <property type="entry name" value="P-loop containing nucleoside triphosphate hydrolases"/>
    <property type="match status" value="3"/>
</dbReference>
<dbReference type="PANTHER" id="PTHR48103:SF2">
    <property type="entry name" value="MIDASIN"/>
    <property type="match status" value="1"/>
</dbReference>
<keyword evidence="1" id="KW-0547">Nucleotide-binding</keyword>
<organism evidence="5 6">
    <name type="scientific">Hevea brasiliensis</name>
    <name type="common">Para rubber tree</name>
    <name type="synonym">Siphonia brasiliensis</name>
    <dbReference type="NCBI Taxonomy" id="3981"/>
    <lineage>
        <taxon>Eukaryota</taxon>
        <taxon>Viridiplantae</taxon>
        <taxon>Streptophyta</taxon>
        <taxon>Embryophyta</taxon>
        <taxon>Tracheophyta</taxon>
        <taxon>Spermatophyta</taxon>
        <taxon>Magnoliopsida</taxon>
        <taxon>eudicotyledons</taxon>
        <taxon>Gunneridae</taxon>
        <taxon>Pentapetalae</taxon>
        <taxon>rosids</taxon>
        <taxon>fabids</taxon>
        <taxon>Malpighiales</taxon>
        <taxon>Euphorbiaceae</taxon>
        <taxon>Crotonoideae</taxon>
        <taxon>Micrandreae</taxon>
        <taxon>Hevea</taxon>
    </lineage>
</organism>
<dbReference type="GO" id="GO:0005634">
    <property type="term" value="C:nucleus"/>
    <property type="evidence" value="ECO:0007669"/>
    <property type="project" value="TreeGrafter"/>
</dbReference>
<feature type="region of interest" description="Disordered" evidence="3">
    <location>
        <begin position="2436"/>
        <end position="2505"/>
    </location>
</feature>
<reference evidence="5 6" key="1">
    <citation type="journal article" date="2020" name="Mol. Plant">
        <title>The Chromosome-Based Rubber Tree Genome Provides New Insights into Spurge Genome Evolution and Rubber Biosynthesis.</title>
        <authorList>
            <person name="Liu J."/>
            <person name="Shi C."/>
            <person name="Shi C.C."/>
            <person name="Li W."/>
            <person name="Zhang Q.J."/>
            <person name="Zhang Y."/>
            <person name="Li K."/>
            <person name="Lu H.F."/>
            <person name="Shi C."/>
            <person name="Zhu S.T."/>
            <person name="Xiao Z.Y."/>
            <person name="Nan H."/>
            <person name="Yue Y."/>
            <person name="Zhu X.G."/>
            <person name="Wu Y."/>
            <person name="Hong X.N."/>
            <person name="Fan G.Y."/>
            <person name="Tong Y."/>
            <person name="Zhang D."/>
            <person name="Mao C.L."/>
            <person name="Liu Y.L."/>
            <person name="Hao S.J."/>
            <person name="Liu W.Q."/>
            <person name="Lv M.Q."/>
            <person name="Zhang H.B."/>
            <person name="Liu Y."/>
            <person name="Hu-Tang G.R."/>
            <person name="Wang J.P."/>
            <person name="Wang J.H."/>
            <person name="Sun Y.H."/>
            <person name="Ni S.B."/>
            <person name="Chen W.B."/>
            <person name="Zhang X.C."/>
            <person name="Jiao Y.N."/>
            <person name="Eichler E.E."/>
            <person name="Li G.H."/>
            <person name="Liu X."/>
            <person name="Gao L.Z."/>
        </authorList>
    </citation>
    <scope>NUCLEOTIDE SEQUENCE [LARGE SCALE GENOMIC DNA]</scope>
    <source>
        <strain evidence="6">cv. GT1</strain>
        <tissue evidence="5">Leaf</tissue>
    </source>
</reference>
<dbReference type="FunFam" id="3.40.50.300:FF:001861">
    <property type="entry name" value="Midasin"/>
    <property type="match status" value="1"/>
</dbReference>
<dbReference type="EMBL" id="JAAGAX010000010">
    <property type="protein sequence ID" value="KAF2301013.1"/>
    <property type="molecule type" value="Genomic_DNA"/>
</dbReference>
<dbReference type="InterPro" id="IPR027417">
    <property type="entry name" value="P-loop_NTPase"/>
</dbReference>
<evidence type="ECO:0000256" key="2">
    <source>
        <dbReference type="ARBA" id="ARBA00022840"/>
    </source>
</evidence>
<feature type="domain" description="Midasin AAA lid" evidence="4">
    <location>
        <begin position="316"/>
        <end position="412"/>
    </location>
</feature>
<evidence type="ECO:0000256" key="3">
    <source>
        <dbReference type="SAM" id="MobiDB-lite"/>
    </source>
</evidence>